<reference evidence="3" key="2">
    <citation type="submission" date="2021-04" db="EMBL/GenBank/DDBJ databases">
        <authorList>
            <person name="Gilroy R."/>
        </authorList>
    </citation>
    <scope>NUCLEOTIDE SEQUENCE</scope>
    <source>
        <strain evidence="3">G4-2901</strain>
    </source>
</reference>
<dbReference type="EMBL" id="JAHLFW010000079">
    <property type="protein sequence ID" value="MBU3838524.1"/>
    <property type="molecule type" value="Genomic_DNA"/>
</dbReference>
<dbReference type="AlphaFoldDB" id="A0A948TCR3"/>
<evidence type="ECO:0000313" key="4">
    <source>
        <dbReference type="Proteomes" id="UP000783796"/>
    </source>
</evidence>
<gene>
    <name evidence="3" type="ORF">H9777_09505</name>
</gene>
<feature type="domain" description="DUF4954" evidence="1">
    <location>
        <begin position="5"/>
        <end position="436"/>
    </location>
</feature>
<sequence>MEHTFRNLTEAEIDTLIAQGCCAENWSDVTVAEGFDASKVWHVRMSGKIRIGELNGEFTLAGGVKKSSGIRNAILHNVTIGDDCCIENIKNYIANYVISDRVFIENVDCMVVDRRSTFGNGTEVSVLSETGGREVIIHDKLSAHEAYIAAMYRHRPDLAAKMKSLVMKYADEIASEYGYVGNDAMIVDTGYIKNVLIGSFCKIESAGRLKNGSLNSNETAPVHIGYGVICDDFIISSGSHIEDGTMLTRCFVGQSCHMGHNYSASDSLFFCNCQEENGEACAIFAGPFTVTHHKSTLLIAGMFSFMNAGSGSNQSNHMYKLGPIHQGIMERGAKTASDSYILWPARIGAFSLVMGRHVAHPDTTNLPFSYLIEEKNTTYLMPGVNLRSVGTIRDAQKWPKRDNRKDPCRMDKVNYNLLSPYTIQKMFKGCQILKDLARVSGETSETYSYQSAKIKNSSLNKGIKFYETGITKFLGNSVIKRLEITEFKTDEEIRERLKPDTAIGTGEWVDVSGLIAPRSEIDRLMADIECGVLDSVEKIDTQLTEMHNNYYTYEWTWAYGKMLEFFGLDADKITKEDIIAIVEKWKEAVIGLDRMVYEDAKKEFSLSAMTGFGADGSREEQKLDFDQVRGFFESNPFVEAVLEHIKIKGELGDELIARMSRMC</sequence>
<protein>
    <submittedName>
        <fullName evidence="3">DUF4954 family protein</fullName>
    </submittedName>
</protein>
<dbReference type="Proteomes" id="UP000783796">
    <property type="component" value="Unassembled WGS sequence"/>
</dbReference>
<comment type="caution">
    <text evidence="3">The sequence shown here is derived from an EMBL/GenBank/DDBJ whole genome shotgun (WGS) entry which is preliminary data.</text>
</comment>
<feature type="domain" description="DUF6819" evidence="2">
    <location>
        <begin position="490"/>
        <end position="659"/>
    </location>
</feature>
<evidence type="ECO:0000259" key="2">
    <source>
        <dbReference type="Pfam" id="PF20683"/>
    </source>
</evidence>
<dbReference type="Pfam" id="PF16314">
    <property type="entry name" value="DUF4954"/>
    <property type="match status" value="1"/>
</dbReference>
<proteinExistence type="predicted"/>
<evidence type="ECO:0000313" key="3">
    <source>
        <dbReference type="EMBL" id="MBU3838524.1"/>
    </source>
</evidence>
<dbReference type="InterPro" id="IPR032533">
    <property type="entry name" value="DUF4954"/>
</dbReference>
<dbReference type="InterPro" id="IPR049208">
    <property type="entry name" value="DUF6819"/>
</dbReference>
<organism evidence="3 4">
    <name type="scientific">Candidatus Phocaeicola faecigallinarum</name>
    <dbReference type="NCBI Taxonomy" id="2838732"/>
    <lineage>
        <taxon>Bacteria</taxon>
        <taxon>Pseudomonadati</taxon>
        <taxon>Bacteroidota</taxon>
        <taxon>Bacteroidia</taxon>
        <taxon>Bacteroidales</taxon>
        <taxon>Bacteroidaceae</taxon>
        <taxon>Phocaeicola</taxon>
    </lineage>
</organism>
<dbReference type="InterPro" id="IPR011004">
    <property type="entry name" value="Trimer_LpxA-like_sf"/>
</dbReference>
<dbReference type="Gene3D" id="2.160.10.10">
    <property type="entry name" value="Hexapeptide repeat proteins"/>
    <property type="match status" value="1"/>
</dbReference>
<dbReference type="Pfam" id="PF20683">
    <property type="entry name" value="DUF6819"/>
    <property type="match status" value="1"/>
</dbReference>
<name>A0A948TCR3_9BACT</name>
<evidence type="ECO:0000259" key="1">
    <source>
        <dbReference type="Pfam" id="PF16314"/>
    </source>
</evidence>
<dbReference type="SUPFAM" id="SSF51161">
    <property type="entry name" value="Trimeric LpxA-like enzymes"/>
    <property type="match status" value="1"/>
</dbReference>
<accession>A0A948TCR3</accession>
<reference evidence="3" key="1">
    <citation type="journal article" date="2021" name="PeerJ">
        <title>Extensive microbial diversity within the chicken gut microbiome revealed by metagenomics and culture.</title>
        <authorList>
            <person name="Gilroy R."/>
            <person name="Ravi A."/>
            <person name="Getino M."/>
            <person name="Pursley I."/>
            <person name="Horton D.L."/>
            <person name="Alikhan N.F."/>
            <person name="Baker D."/>
            <person name="Gharbi K."/>
            <person name="Hall N."/>
            <person name="Watson M."/>
            <person name="Adriaenssens E.M."/>
            <person name="Foster-Nyarko E."/>
            <person name="Jarju S."/>
            <person name="Secka A."/>
            <person name="Antonio M."/>
            <person name="Oren A."/>
            <person name="Chaudhuri R.R."/>
            <person name="La Ragione R."/>
            <person name="Hildebrand F."/>
            <person name="Pallen M.J."/>
        </authorList>
    </citation>
    <scope>NUCLEOTIDE SEQUENCE</scope>
    <source>
        <strain evidence="3">G4-2901</strain>
    </source>
</reference>